<evidence type="ECO:0000313" key="1">
    <source>
        <dbReference type="EMBL" id="KAG8557689.1"/>
    </source>
</evidence>
<proteinExistence type="predicted"/>
<name>A0AAV7A877_ENGPU</name>
<dbReference type="EMBL" id="WNYA01000008">
    <property type="protein sequence ID" value="KAG8557689.1"/>
    <property type="molecule type" value="Genomic_DNA"/>
</dbReference>
<organism evidence="1 2">
    <name type="scientific">Engystomops pustulosus</name>
    <name type="common">Tungara frog</name>
    <name type="synonym">Physalaemus pustulosus</name>
    <dbReference type="NCBI Taxonomy" id="76066"/>
    <lineage>
        <taxon>Eukaryota</taxon>
        <taxon>Metazoa</taxon>
        <taxon>Chordata</taxon>
        <taxon>Craniata</taxon>
        <taxon>Vertebrata</taxon>
        <taxon>Euteleostomi</taxon>
        <taxon>Amphibia</taxon>
        <taxon>Batrachia</taxon>
        <taxon>Anura</taxon>
        <taxon>Neobatrachia</taxon>
        <taxon>Hyloidea</taxon>
        <taxon>Leptodactylidae</taxon>
        <taxon>Leiuperinae</taxon>
        <taxon>Engystomops</taxon>
    </lineage>
</organism>
<comment type="caution">
    <text evidence="1">The sequence shown here is derived from an EMBL/GenBank/DDBJ whole genome shotgun (WGS) entry which is preliminary data.</text>
</comment>
<dbReference type="AlphaFoldDB" id="A0AAV7A877"/>
<sequence>MSICGPRNLKVIHVAAMPITKATAPKGKTQRCQDFSAPPVAKASLLRVAVESVAASPVGGGGGPGLAVCRHDKEFDLQTVIVFCVVKKKVPSPPESLSKGSRVLGSSSMEFGRSRFPSIVKEMSLMPDHNRTASRHLLLITSIDLAVSCSTRLPGSSSPLCSCSGLQLLSEAPYSSPRSSLLFSFLC</sequence>
<dbReference type="Proteomes" id="UP000824782">
    <property type="component" value="Unassembled WGS sequence"/>
</dbReference>
<reference evidence="1" key="1">
    <citation type="thesis" date="2020" institute="ProQuest LLC" country="789 East Eisenhower Parkway, Ann Arbor, MI, USA">
        <title>Comparative Genomics and Chromosome Evolution.</title>
        <authorList>
            <person name="Mudd A.B."/>
        </authorList>
    </citation>
    <scope>NUCLEOTIDE SEQUENCE</scope>
    <source>
        <strain evidence="1">237g6f4</strain>
        <tissue evidence="1">Blood</tissue>
    </source>
</reference>
<accession>A0AAV7A877</accession>
<keyword evidence="2" id="KW-1185">Reference proteome</keyword>
<protein>
    <submittedName>
        <fullName evidence="1">Uncharacterized protein</fullName>
    </submittedName>
</protein>
<evidence type="ECO:0000313" key="2">
    <source>
        <dbReference type="Proteomes" id="UP000824782"/>
    </source>
</evidence>
<gene>
    <name evidence="1" type="ORF">GDO81_016707</name>
</gene>